<protein>
    <submittedName>
        <fullName evidence="2">Uncharacterized membrane protein</fullName>
    </submittedName>
</protein>
<dbReference type="Proteomes" id="UP000199312">
    <property type="component" value="Unassembled WGS sequence"/>
</dbReference>
<dbReference type="RefSeq" id="WP_090224550.1">
    <property type="nucleotide sequence ID" value="NZ_FOZP01000003.1"/>
</dbReference>
<organism evidence="2 3">
    <name type="scientific">Lutibacter maritimus</name>
    <dbReference type="NCBI Taxonomy" id="593133"/>
    <lineage>
        <taxon>Bacteria</taxon>
        <taxon>Pseudomonadati</taxon>
        <taxon>Bacteroidota</taxon>
        <taxon>Flavobacteriia</taxon>
        <taxon>Flavobacteriales</taxon>
        <taxon>Flavobacteriaceae</taxon>
        <taxon>Lutibacter</taxon>
    </lineage>
</organism>
<keyword evidence="3" id="KW-1185">Reference proteome</keyword>
<dbReference type="OrthoDB" id="853672at2"/>
<dbReference type="AlphaFoldDB" id="A0A1I6Q7H9"/>
<dbReference type="EMBL" id="FOZP01000003">
    <property type="protein sequence ID" value="SFS48374.1"/>
    <property type="molecule type" value="Genomic_DNA"/>
</dbReference>
<feature type="transmembrane region" description="Helical" evidence="1">
    <location>
        <begin position="6"/>
        <end position="27"/>
    </location>
</feature>
<keyword evidence="1" id="KW-1133">Transmembrane helix</keyword>
<proteinExistence type="predicted"/>
<feature type="transmembrane region" description="Helical" evidence="1">
    <location>
        <begin position="114"/>
        <end position="132"/>
    </location>
</feature>
<accession>A0A1I6Q7H9</accession>
<evidence type="ECO:0000313" key="2">
    <source>
        <dbReference type="EMBL" id="SFS48374.1"/>
    </source>
</evidence>
<gene>
    <name evidence="2" type="ORF">SAMN04488006_1572</name>
</gene>
<evidence type="ECO:0000256" key="1">
    <source>
        <dbReference type="SAM" id="Phobius"/>
    </source>
</evidence>
<reference evidence="3" key="1">
    <citation type="submission" date="2016-10" db="EMBL/GenBank/DDBJ databases">
        <authorList>
            <person name="Varghese N."/>
            <person name="Submissions S."/>
        </authorList>
    </citation>
    <scope>NUCLEOTIDE SEQUENCE [LARGE SCALE GENOMIC DNA]</scope>
    <source>
        <strain evidence="3">DSM 24450</strain>
    </source>
</reference>
<feature type="transmembrane region" description="Helical" evidence="1">
    <location>
        <begin position="39"/>
        <end position="56"/>
    </location>
</feature>
<keyword evidence="1" id="KW-0812">Transmembrane</keyword>
<keyword evidence="1" id="KW-0472">Membrane</keyword>
<name>A0A1I6Q7H9_9FLAO</name>
<evidence type="ECO:0000313" key="3">
    <source>
        <dbReference type="Proteomes" id="UP000199312"/>
    </source>
</evidence>
<sequence>MDATHLHLILTHFPIVGTIIGIGILIYGQILKKIEIQKVALVTFIVMALLTIPVFLTGEEAAETVENIAGVSEQLIENHEELAEKAIWVMGLLGVLSLISLVAILKKVSFSKTLTLITLIVSIVTFGLFAQVGNLGGQIRHSEIRTVSNINQGGDENLKSNHSENDDD</sequence>
<dbReference type="STRING" id="593133.SAMN04488006_1572"/>
<feature type="transmembrane region" description="Helical" evidence="1">
    <location>
        <begin position="86"/>
        <end position="105"/>
    </location>
</feature>